<evidence type="ECO:0000313" key="15">
    <source>
        <dbReference type="Proteomes" id="UP000445000"/>
    </source>
</evidence>
<dbReference type="InterPro" id="IPR034804">
    <property type="entry name" value="SQR/QFR_C/D"/>
</dbReference>
<evidence type="ECO:0000256" key="3">
    <source>
        <dbReference type="ARBA" id="ARBA00007244"/>
    </source>
</evidence>
<keyword evidence="10 13" id="KW-0472">Membrane</keyword>
<organism evidence="14 15">
    <name type="scientific">Steroidobacter agaridevorans</name>
    <dbReference type="NCBI Taxonomy" id="2695856"/>
    <lineage>
        <taxon>Bacteria</taxon>
        <taxon>Pseudomonadati</taxon>
        <taxon>Pseudomonadota</taxon>
        <taxon>Gammaproteobacteria</taxon>
        <taxon>Steroidobacterales</taxon>
        <taxon>Steroidobacteraceae</taxon>
        <taxon>Steroidobacter</taxon>
    </lineage>
</organism>
<keyword evidence="6 13" id="KW-0812">Transmembrane</keyword>
<evidence type="ECO:0000256" key="7">
    <source>
        <dbReference type="ARBA" id="ARBA00022723"/>
    </source>
</evidence>
<evidence type="ECO:0000256" key="11">
    <source>
        <dbReference type="ARBA" id="ARBA00025912"/>
    </source>
</evidence>
<evidence type="ECO:0000256" key="10">
    <source>
        <dbReference type="ARBA" id="ARBA00023136"/>
    </source>
</evidence>
<dbReference type="NCBIfam" id="TIGR02970">
    <property type="entry name" value="succ_dehyd_cytB"/>
    <property type="match status" value="1"/>
</dbReference>
<dbReference type="GO" id="GO:0046872">
    <property type="term" value="F:metal ion binding"/>
    <property type="evidence" value="ECO:0007669"/>
    <property type="project" value="UniProtKB-KW"/>
</dbReference>
<comment type="subunit">
    <text evidence="11">Part of an enzyme complex containing four subunits: a flavoprotein, an iron-sulfur protein, plus two membrane-anchoring proteins, SdhC and SdhD. The complex can form homotrimers.</text>
</comment>
<comment type="subcellular location">
    <subcellularLocation>
        <location evidence="2">Membrane</location>
        <topology evidence="2">Multi-pass membrane protein</topology>
    </subcellularLocation>
</comment>
<dbReference type="SUPFAM" id="SSF81343">
    <property type="entry name" value="Fumarate reductase respiratory complex transmembrane subunits"/>
    <property type="match status" value="1"/>
</dbReference>
<feature type="transmembrane region" description="Helical" evidence="13">
    <location>
        <begin position="105"/>
        <end position="125"/>
    </location>
</feature>
<dbReference type="PANTHER" id="PTHR10978">
    <property type="entry name" value="SUCCINATE DEHYDROGENASE CYTOCHROME B560 SUBUNIT"/>
    <property type="match status" value="1"/>
</dbReference>
<comment type="caution">
    <text evidence="14">The sequence shown here is derived from an EMBL/GenBank/DDBJ whole genome shotgun (WGS) entry which is preliminary data.</text>
</comment>
<evidence type="ECO:0000256" key="4">
    <source>
        <dbReference type="ARBA" id="ARBA00020076"/>
    </source>
</evidence>
<dbReference type="PROSITE" id="PS01001">
    <property type="entry name" value="SDH_CYT_2"/>
    <property type="match status" value="1"/>
</dbReference>
<name>A0A829YBX2_9GAMM</name>
<dbReference type="AlphaFoldDB" id="A0A829YBX2"/>
<evidence type="ECO:0000256" key="2">
    <source>
        <dbReference type="ARBA" id="ARBA00004141"/>
    </source>
</evidence>
<keyword evidence="15" id="KW-1185">Reference proteome</keyword>
<dbReference type="CDD" id="cd03499">
    <property type="entry name" value="SQR_TypeC_SdhC"/>
    <property type="match status" value="1"/>
</dbReference>
<dbReference type="InterPro" id="IPR014314">
    <property type="entry name" value="Succ_DH_cytb556"/>
</dbReference>
<evidence type="ECO:0000256" key="6">
    <source>
        <dbReference type="ARBA" id="ARBA00022692"/>
    </source>
</evidence>
<evidence type="ECO:0000256" key="13">
    <source>
        <dbReference type="SAM" id="Phobius"/>
    </source>
</evidence>
<dbReference type="Gene3D" id="1.20.1300.10">
    <property type="entry name" value="Fumarate reductase/succinate dehydrogenase, transmembrane subunit"/>
    <property type="match status" value="1"/>
</dbReference>
<comment type="function">
    <text evidence="1">Membrane-anchoring subunit of succinate dehydrogenase (SDH).</text>
</comment>
<comment type="similarity">
    <text evidence="3">Belongs to the cytochrome b560 family.</text>
</comment>
<gene>
    <name evidence="14" type="ORF">GCM10011487_27900</name>
</gene>
<accession>A0A829YBX2</accession>
<evidence type="ECO:0000256" key="9">
    <source>
        <dbReference type="ARBA" id="ARBA00023004"/>
    </source>
</evidence>
<evidence type="ECO:0000256" key="12">
    <source>
        <dbReference type="PIRSR" id="PIRSR000178-1"/>
    </source>
</evidence>
<dbReference type="RefSeq" id="WP_161812426.1">
    <property type="nucleotide sequence ID" value="NZ_BLJN01000002.1"/>
</dbReference>
<keyword evidence="8 13" id="KW-1133">Transmembrane helix</keyword>
<keyword evidence="7 12" id="KW-0479">Metal-binding</keyword>
<evidence type="ECO:0000256" key="1">
    <source>
        <dbReference type="ARBA" id="ARBA00004050"/>
    </source>
</evidence>
<evidence type="ECO:0000256" key="5">
    <source>
        <dbReference type="ARBA" id="ARBA00022617"/>
    </source>
</evidence>
<dbReference type="GO" id="GO:0009055">
    <property type="term" value="F:electron transfer activity"/>
    <property type="evidence" value="ECO:0007669"/>
    <property type="project" value="InterPro"/>
</dbReference>
<dbReference type="InterPro" id="IPR000701">
    <property type="entry name" value="SuccDH_FuR_B_TM-su"/>
</dbReference>
<dbReference type="EMBL" id="BLJN01000002">
    <property type="protein sequence ID" value="GFE80790.1"/>
    <property type="molecule type" value="Genomic_DNA"/>
</dbReference>
<feature type="transmembrane region" description="Helical" evidence="13">
    <location>
        <begin position="67"/>
        <end position="84"/>
    </location>
</feature>
<evidence type="ECO:0000256" key="8">
    <source>
        <dbReference type="ARBA" id="ARBA00022989"/>
    </source>
</evidence>
<keyword evidence="5 12" id="KW-0349">Heme</keyword>
<sequence>MSNPKYERPLSPFMMYRWQYTNTLSFLHRLTGCALSVGTLLFVYWLVAAASGAEAYANAQAVFAHPLIKLLLVGFSFAFFYHLLNGVRHLVWDTGRGFDKKTARTSGWIAFLGAVVLTALLWFLLVRRGEV</sequence>
<reference evidence="15" key="1">
    <citation type="submission" date="2020-01" db="EMBL/GenBank/DDBJ databases">
        <title>'Steroidobacter agaridevorans' sp. nov., agar-degrading bacteria isolated from rhizosphere soils.</title>
        <authorList>
            <person name="Ikenaga M."/>
            <person name="Kataoka M."/>
            <person name="Murouchi A."/>
            <person name="Katsuragi S."/>
            <person name="Sakai M."/>
        </authorList>
    </citation>
    <scope>NUCLEOTIDE SEQUENCE [LARGE SCALE GENOMIC DNA]</scope>
    <source>
        <strain evidence="15">YU21-B</strain>
    </source>
</reference>
<feature type="transmembrane region" description="Helical" evidence="13">
    <location>
        <begin position="26"/>
        <end position="47"/>
    </location>
</feature>
<dbReference type="Pfam" id="PF01127">
    <property type="entry name" value="Sdh_cyt"/>
    <property type="match status" value="1"/>
</dbReference>
<dbReference type="GO" id="GO:0016020">
    <property type="term" value="C:membrane"/>
    <property type="evidence" value="ECO:0007669"/>
    <property type="project" value="UniProtKB-SubCell"/>
</dbReference>
<proteinExistence type="inferred from homology"/>
<dbReference type="Proteomes" id="UP000445000">
    <property type="component" value="Unassembled WGS sequence"/>
</dbReference>
<dbReference type="PANTHER" id="PTHR10978:SF5">
    <property type="entry name" value="SUCCINATE DEHYDROGENASE CYTOCHROME B560 SUBUNIT, MITOCHONDRIAL"/>
    <property type="match status" value="1"/>
</dbReference>
<comment type="cofactor">
    <cofactor evidence="12">
        <name>heme</name>
        <dbReference type="ChEBI" id="CHEBI:30413"/>
    </cofactor>
    <text evidence="12">The heme is bound between the two transmembrane subunits.</text>
</comment>
<dbReference type="InterPro" id="IPR018495">
    <property type="entry name" value="Succ_DH_cyt_bsu_CS"/>
</dbReference>
<keyword evidence="9 12" id="KW-0408">Iron</keyword>
<feature type="binding site" description="axial binding residue" evidence="12">
    <location>
        <position position="82"/>
    </location>
    <ligand>
        <name>heme</name>
        <dbReference type="ChEBI" id="CHEBI:30413"/>
        <note>ligand shared with second transmembrane subunit</note>
    </ligand>
    <ligandPart>
        <name>Fe</name>
        <dbReference type="ChEBI" id="CHEBI:18248"/>
    </ligandPart>
</feature>
<dbReference type="PIRSF" id="PIRSF000178">
    <property type="entry name" value="SDH_cyt_b560"/>
    <property type="match status" value="1"/>
</dbReference>
<protein>
    <recommendedName>
        <fullName evidence="4">Succinate dehydrogenase cytochrome b556 subunit</fullName>
    </recommendedName>
</protein>
<dbReference type="GO" id="GO:0006099">
    <property type="term" value="P:tricarboxylic acid cycle"/>
    <property type="evidence" value="ECO:0007669"/>
    <property type="project" value="InterPro"/>
</dbReference>
<evidence type="ECO:0000313" key="14">
    <source>
        <dbReference type="EMBL" id="GFE80790.1"/>
    </source>
</evidence>